<accession>A0A6M5YU27</accession>
<name>A0A6M5YU27_9BACT</name>
<reference evidence="2" key="1">
    <citation type="submission" date="2020-05" db="EMBL/GenBank/DDBJ databases">
        <title>Frigoriglobus tundricola gen. nov., sp. nov., a psychrotolerant cellulolytic planctomycete of the family Gemmataceae with two divergent copies of 16S rRNA gene.</title>
        <authorList>
            <person name="Kulichevskaya I.S."/>
            <person name="Ivanova A.A."/>
            <person name="Naumoff D.G."/>
            <person name="Beletsky A.V."/>
            <person name="Rijpstra W.I.C."/>
            <person name="Sinninghe Damste J.S."/>
            <person name="Mardanov A.V."/>
            <person name="Ravin N.V."/>
            <person name="Dedysh S.N."/>
        </authorList>
    </citation>
    <scope>NUCLEOTIDE SEQUENCE [LARGE SCALE GENOMIC DNA]</scope>
    <source>
        <strain evidence="2">PL17</strain>
    </source>
</reference>
<dbReference type="KEGG" id="ftj:FTUN_4383"/>
<proteinExistence type="predicted"/>
<evidence type="ECO:0000313" key="1">
    <source>
        <dbReference type="EMBL" id="QJW96823.1"/>
    </source>
</evidence>
<keyword evidence="2" id="KW-1185">Reference proteome</keyword>
<dbReference type="Proteomes" id="UP000503447">
    <property type="component" value="Chromosome"/>
</dbReference>
<protein>
    <submittedName>
        <fullName evidence="1">Uncharacterized protein</fullName>
    </submittedName>
</protein>
<sequence>MASHHGADDRWYDLTDFGAGTLGGLDRPLTPKERNRFAERGTAVALLLLKSRLESGHLLPAVLELYRGSPPRSHDGEEFV</sequence>
<dbReference type="EMBL" id="CP053452">
    <property type="protein sequence ID" value="QJW96823.1"/>
    <property type="molecule type" value="Genomic_DNA"/>
</dbReference>
<organism evidence="1 2">
    <name type="scientific">Frigoriglobus tundricola</name>
    <dbReference type="NCBI Taxonomy" id="2774151"/>
    <lineage>
        <taxon>Bacteria</taxon>
        <taxon>Pseudomonadati</taxon>
        <taxon>Planctomycetota</taxon>
        <taxon>Planctomycetia</taxon>
        <taxon>Gemmatales</taxon>
        <taxon>Gemmataceae</taxon>
        <taxon>Frigoriglobus</taxon>
    </lineage>
</organism>
<evidence type="ECO:0000313" key="2">
    <source>
        <dbReference type="Proteomes" id="UP000503447"/>
    </source>
</evidence>
<gene>
    <name evidence="1" type="ORF">FTUN_4383</name>
</gene>
<dbReference type="AlphaFoldDB" id="A0A6M5YU27"/>